<feature type="region of interest" description="Disordered" evidence="10">
    <location>
        <begin position="618"/>
        <end position="703"/>
    </location>
</feature>
<keyword evidence="5" id="KW-0677">Repeat</keyword>
<feature type="domain" description="RING-type" evidence="11">
    <location>
        <begin position="340"/>
        <end position="393"/>
    </location>
</feature>
<keyword evidence="6 9" id="KW-0863">Zinc-finger</keyword>
<keyword evidence="3" id="KW-0808">Transferase</keyword>
<keyword evidence="4" id="KW-0479">Metal-binding</keyword>
<dbReference type="PROSITE" id="PS51873">
    <property type="entry name" value="TRIAD"/>
    <property type="match status" value="1"/>
</dbReference>
<dbReference type="EC" id="2.3.2.31" evidence="2"/>
<protein>
    <recommendedName>
        <fullName evidence="2">RBR-type E3 ubiquitin transferase</fullName>
        <ecNumber evidence="2">2.3.2.31</ecNumber>
    </recommendedName>
</protein>
<dbReference type="InterPro" id="IPR013083">
    <property type="entry name" value="Znf_RING/FYVE/PHD"/>
</dbReference>
<evidence type="ECO:0000256" key="10">
    <source>
        <dbReference type="SAM" id="MobiDB-lite"/>
    </source>
</evidence>
<dbReference type="Pfam" id="PF26200">
    <property type="entry name" value="Rcat_RNF216"/>
    <property type="match status" value="1"/>
</dbReference>
<evidence type="ECO:0000256" key="9">
    <source>
        <dbReference type="PROSITE-ProRule" id="PRU00175"/>
    </source>
</evidence>
<dbReference type="Pfam" id="PF01485">
    <property type="entry name" value="IBR"/>
    <property type="match status" value="1"/>
</dbReference>
<dbReference type="InterPro" id="IPR044066">
    <property type="entry name" value="TRIAD_supradom"/>
</dbReference>
<dbReference type="PROSITE" id="PS00518">
    <property type="entry name" value="ZF_RING_1"/>
    <property type="match status" value="1"/>
</dbReference>
<feature type="domain" description="RING-type" evidence="12">
    <location>
        <begin position="336"/>
        <end position="546"/>
    </location>
</feature>
<feature type="compositionally biased region" description="Low complexity" evidence="10">
    <location>
        <begin position="653"/>
        <end position="677"/>
    </location>
</feature>
<evidence type="ECO:0000256" key="4">
    <source>
        <dbReference type="ARBA" id="ARBA00022723"/>
    </source>
</evidence>
<dbReference type="EMBL" id="LCTW02000025">
    <property type="protein sequence ID" value="KXX81874.1"/>
    <property type="molecule type" value="Genomic_DNA"/>
</dbReference>
<dbReference type="CDD" id="cd20335">
    <property type="entry name" value="BRcat_RBR"/>
    <property type="match status" value="1"/>
</dbReference>
<keyword evidence="8" id="KW-0862">Zinc</keyword>
<feature type="compositionally biased region" description="Low complexity" evidence="10">
    <location>
        <begin position="618"/>
        <end position="631"/>
    </location>
</feature>
<sequence>MAHSRRNSSSSRRPASILEWFASPTASRRRNSRHVPQHHQSRDREGQADAAGAGSRPPTRTSERVRVEFKALDDRYLDLTLGVKDGCLASNVEPHIRHYYKGRNWPLADTAFFQLYDSKGRQLAPDDRLTNGTPTIWYRVSRSQECSDDWKLSHWQDRSDAPLHDSLARAMVEAINAGATIGQLRQRVAEYMGIQDANRIVLVARDGLRRGSLQGNCWEVRQVKTWLCRWLCIDVNPENLYVVIHGLRREYVYHPNARINRAVSGRALLEYLDSRIFRAVRQHGRSKLRVSGLSLSLNGSPIGRSMPVKWGATYDFELSEDDAEAFSREESWLLPQTETCSACIEDKKITEMPTRITQHCKHEATMCRDCLKQWLQAGVTDGTWDRLKCPDCSELLGHQDVKRNASKETFERYDTWTLRAALKGIENFHFCLSPACESGQISKCTEFKCLACKARHCVKHNVPWHTGETCEEYDRRNRQRKKDEKASEDEIKKSTKTCPKCNKAIHKWTGCNHITCVCSHEFCYICLAPYERNRHDFLFCRHGPQCTEPPDPVLDALGEPAARAPWDPRPNHLHVPRRGPPHRRDHVMPWGPVFFPQNLRAATPRRRAAVRGRGALGRLGQQDQPDQQGQQEPPPPPPPPPPVQPRHLADALGGPPEAEAGAGVEEVPVPRPLRILRPPMPPPRPARIPAEYGFGTWEGPFGG</sequence>
<dbReference type="Gene3D" id="3.30.40.10">
    <property type="entry name" value="Zinc/RING finger domain, C3HC4 (zinc finger)"/>
    <property type="match status" value="1"/>
</dbReference>
<dbReference type="AlphaFoldDB" id="A0A175WG28"/>
<evidence type="ECO:0000313" key="13">
    <source>
        <dbReference type="EMBL" id="KXX81874.1"/>
    </source>
</evidence>
<evidence type="ECO:0000256" key="7">
    <source>
        <dbReference type="ARBA" id="ARBA00022786"/>
    </source>
</evidence>
<dbReference type="GO" id="GO:0016567">
    <property type="term" value="P:protein ubiquitination"/>
    <property type="evidence" value="ECO:0007669"/>
    <property type="project" value="InterPro"/>
</dbReference>
<reference evidence="13 14" key="1">
    <citation type="journal article" date="2016" name="Genome Announc.">
        <title>Genome Sequence of Madurella mycetomatis mm55, Isolated from a Human Mycetoma Case in Sudan.</title>
        <authorList>
            <person name="Smit S."/>
            <person name="Derks M.F."/>
            <person name="Bervoets S."/>
            <person name="Fahal A."/>
            <person name="van Leeuwen W."/>
            <person name="van Belkum A."/>
            <person name="van de Sande W.W."/>
        </authorList>
    </citation>
    <scope>NUCLEOTIDE SEQUENCE [LARGE SCALE GENOMIC DNA]</scope>
    <source>
        <strain evidence="14">mm55</strain>
    </source>
</reference>
<feature type="compositionally biased region" description="Basic residues" evidence="10">
    <location>
        <begin position="27"/>
        <end position="39"/>
    </location>
</feature>
<dbReference type="CDD" id="cd20336">
    <property type="entry name" value="Rcat_RBR"/>
    <property type="match status" value="1"/>
</dbReference>
<evidence type="ECO:0000256" key="2">
    <source>
        <dbReference type="ARBA" id="ARBA00012251"/>
    </source>
</evidence>
<dbReference type="Gene3D" id="1.20.120.1750">
    <property type="match status" value="1"/>
</dbReference>
<dbReference type="InterPro" id="IPR001841">
    <property type="entry name" value="Znf_RING"/>
</dbReference>
<evidence type="ECO:0000256" key="3">
    <source>
        <dbReference type="ARBA" id="ARBA00022679"/>
    </source>
</evidence>
<dbReference type="OrthoDB" id="1431934at2759"/>
<dbReference type="GO" id="GO:0008270">
    <property type="term" value="F:zinc ion binding"/>
    <property type="evidence" value="ECO:0007669"/>
    <property type="project" value="UniProtKB-KW"/>
</dbReference>
<evidence type="ECO:0000256" key="6">
    <source>
        <dbReference type="ARBA" id="ARBA00022771"/>
    </source>
</evidence>
<keyword evidence="14" id="KW-1185">Reference proteome</keyword>
<gene>
    <name evidence="13" type="ORF">MMYC01_202337</name>
</gene>
<evidence type="ECO:0000313" key="14">
    <source>
        <dbReference type="Proteomes" id="UP000078237"/>
    </source>
</evidence>
<comment type="catalytic activity">
    <reaction evidence="1">
        <text>[E2 ubiquitin-conjugating enzyme]-S-ubiquitinyl-L-cysteine + [acceptor protein]-L-lysine = [E2 ubiquitin-conjugating enzyme]-L-cysteine + [acceptor protein]-N(6)-ubiquitinyl-L-lysine.</text>
        <dbReference type="EC" id="2.3.2.31"/>
    </reaction>
</comment>
<dbReference type="GO" id="GO:0061630">
    <property type="term" value="F:ubiquitin protein ligase activity"/>
    <property type="evidence" value="ECO:0007669"/>
    <property type="project" value="UniProtKB-EC"/>
</dbReference>
<dbReference type="InterPro" id="IPR002867">
    <property type="entry name" value="IBR_dom"/>
</dbReference>
<dbReference type="SMART" id="SM00647">
    <property type="entry name" value="IBR"/>
    <property type="match status" value="2"/>
</dbReference>
<dbReference type="PROSITE" id="PS50089">
    <property type="entry name" value="ZF_RING_2"/>
    <property type="match status" value="1"/>
</dbReference>
<feature type="region of interest" description="Disordered" evidence="10">
    <location>
        <begin position="1"/>
        <end position="63"/>
    </location>
</feature>
<dbReference type="STRING" id="100816.A0A175WG28"/>
<feature type="region of interest" description="Disordered" evidence="10">
    <location>
        <begin position="562"/>
        <end position="584"/>
    </location>
</feature>
<feature type="compositionally biased region" description="Pro residues" evidence="10">
    <location>
        <begin position="632"/>
        <end position="644"/>
    </location>
</feature>
<dbReference type="InterPro" id="IPR031127">
    <property type="entry name" value="E3_UB_ligase_RBR"/>
</dbReference>
<evidence type="ECO:0000256" key="8">
    <source>
        <dbReference type="ARBA" id="ARBA00022833"/>
    </source>
</evidence>
<dbReference type="VEuPathDB" id="FungiDB:MMYC01_202337"/>
<evidence type="ECO:0000259" key="12">
    <source>
        <dbReference type="PROSITE" id="PS51873"/>
    </source>
</evidence>
<dbReference type="Proteomes" id="UP000078237">
    <property type="component" value="Unassembled WGS sequence"/>
</dbReference>
<proteinExistence type="predicted"/>
<dbReference type="InterPro" id="IPR017907">
    <property type="entry name" value="Znf_RING_CS"/>
</dbReference>
<accession>A0A175WG28</accession>
<organism evidence="13 14">
    <name type="scientific">Madurella mycetomatis</name>
    <dbReference type="NCBI Taxonomy" id="100816"/>
    <lineage>
        <taxon>Eukaryota</taxon>
        <taxon>Fungi</taxon>
        <taxon>Dikarya</taxon>
        <taxon>Ascomycota</taxon>
        <taxon>Pezizomycotina</taxon>
        <taxon>Sordariomycetes</taxon>
        <taxon>Sordariomycetidae</taxon>
        <taxon>Sordariales</taxon>
        <taxon>Sordariales incertae sedis</taxon>
        <taxon>Madurella</taxon>
    </lineage>
</organism>
<name>A0A175WG28_9PEZI</name>
<dbReference type="SUPFAM" id="SSF57850">
    <property type="entry name" value="RING/U-box"/>
    <property type="match status" value="3"/>
</dbReference>
<evidence type="ECO:0000256" key="1">
    <source>
        <dbReference type="ARBA" id="ARBA00001798"/>
    </source>
</evidence>
<dbReference type="PANTHER" id="PTHR11685">
    <property type="entry name" value="RBR FAMILY RING FINGER AND IBR DOMAIN-CONTAINING"/>
    <property type="match status" value="1"/>
</dbReference>
<evidence type="ECO:0000256" key="5">
    <source>
        <dbReference type="ARBA" id="ARBA00022737"/>
    </source>
</evidence>
<keyword evidence="7" id="KW-0833">Ubl conjugation pathway</keyword>
<feature type="compositionally biased region" description="Basic residues" evidence="10">
    <location>
        <begin position="571"/>
        <end position="584"/>
    </location>
</feature>
<comment type="caution">
    <text evidence="13">The sequence shown here is derived from an EMBL/GenBank/DDBJ whole genome shotgun (WGS) entry which is preliminary data.</text>
</comment>
<evidence type="ECO:0000259" key="11">
    <source>
        <dbReference type="PROSITE" id="PS50089"/>
    </source>
</evidence>